<evidence type="ECO:0000313" key="2">
    <source>
        <dbReference type="Proteomes" id="UP000199263"/>
    </source>
</evidence>
<proteinExistence type="predicted"/>
<name>A0A1I1KBN1_9CLOT</name>
<gene>
    <name evidence="1" type="ORF">SAMN05421842_10576</name>
</gene>
<dbReference type="Proteomes" id="UP000199263">
    <property type="component" value="Unassembled WGS sequence"/>
</dbReference>
<accession>A0A1I1KBN1</accession>
<dbReference type="AlphaFoldDB" id="A0A1I1KBN1"/>
<organism evidence="1 2">
    <name type="scientific">Clostridium uliginosum</name>
    <dbReference type="NCBI Taxonomy" id="119641"/>
    <lineage>
        <taxon>Bacteria</taxon>
        <taxon>Bacillati</taxon>
        <taxon>Bacillota</taxon>
        <taxon>Clostridia</taxon>
        <taxon>Eubacteriales</taxon>
        <taxon>Clostridiaceae</taxon>
        <taxon>Clostridium</taxon>
    </lineage>
</organism>
<protein>
    <submittedName>
        <fullName evidence="1">Uncharacterized protein</fullName>
    </submittedName>
</protein>
<sequence>MERDNCCNNNSYLITAVNCDNTILKRSFFKSSSYNKKKKANNKSFKDALNNVNSSSINNELNIKDLTQEDDKSFINQLNFKNKSLTNFKKFSSNNSPDLKNKAEYYKNYEDNYSLEIIKPNIESLYKKIKAIRCLKNK</sequence>
<evidence type="ECO:0000313" key="1">
    <source>
        <dbReference type="EMBL" id="SFC56088.1"/>
    </source>
</evidence>
<reference evidence="1 2" key="1">
    <citation type="submission" date="2016-10" db="EMBL/GenBank/DDBJ databases">
        <authorList>
            <person name="de Groot N.N."/>
        </authorList>
    </citation>
    <scope>NUCLEOTIDE SEQUENCE [LARGE SCALE GENOMIC DNA]</scope>
    <source>
        <strain evidence="1 2">DSM 12992</strain>
    </source>
</reference>
<keyword evidence="2" id="KW-1185">Reference proteome</keyword>
<dbReference type="EMBL" id="FOMG01000005">
    <property type="protein sequence ID" value="SFC56088.1"/>
    <property type="molecule type" value="Genomic_DNA"/>
</dbReference>